<dbReference type="EMBL" id="GBXM01091278">
    <property type="protein sequence ID" value="JAH17299.1"/>
    <property type="molecule type" value="Transcribed_RNA"/>
</dbReference>
<accession>A0A0E9QKL9</accession>
<dbReference type="AlphaFoldDB" id="A0A0E9QKL9"/>
<reference evidence="1" key="1">
    <citation type="submission" date="2014-11" db="EMBL/GenBank/DDBJ databases">
        <authorList>
            <person name="Amaro Gonzalez C."/>
        </authorList>
    </citation>
    <scope>NUCLEOTIDE SEQUENCE</scope>
</reference>
<reference evidence="1" key="2">
    <citation type="journal article" date="2015" name="Fish Shellfish Immunol.">
        <title>Early steps in the European eel (Anguilla anguilla)-Vibrio vulnificus interaction in the gills: Role of the RtxA13 toxin.</title>
        <authorList>
            <person name="Callol A."/>
            <person name="Pajuelo D."/>
            <person name="Ebbesson L."/>
            <person name="Teles M."/>
            <person name="MacKenzie S."/>
            <person name="Amaro C."/>
        </authorList>
    </citation>
    <scope>NUCLEOTIDE SEQUENCE</scope>
</reference>
<proteinExistence type="predicted"/>
<name>A0A0E9QKL9_ANGAN</name>
<protein>
    <submittedName>
        <fullName evidence="1">Uncharacterized protein</fullName>
    </submittedName>
</protein>
<organism evidence="1">
    <name type="scientific">Anguilla anguilla</name>
    <name type="common">European freshwater eel</name>
    <name type="synonym">Muraena anguilla</name>
    <dbReference type="NCBI Taxonomy" id="7936"/>
    <lineage>
        <taxon>Eukaryota</taxon>
        <taxon>Metazoa</taxon>
        <taxon>Chordata</taxon>
        <taxon>Craniata</taxon>
        <taxon>Vertebrata</taxon>
        <taxon>Euteleostomi</taxon>
        <taxon>Actinopterygii</taxon>
        <taxon>Neopterygii</taxon>
        <taxon>Teleostei</taxon>
        <taxon>Anguilliformes</taxon>
        <taxon>Anguillidae</taxon>
        <taxon>Anguilla</taxon>
    </lineage>
</organism>
<evidence type="ECO:0000313" key="1">
    <source>
        <dbReference type="EMBL" id="JAH17299.1"/>
    </source>
</evidence>
<sequence>MEHPHQPQRFNTVTHGQSTSILFFPDISIRNRNATACLHAQTVHTESF</sequence>